<feature type="domain" description="Pectinesterase inhibitor" evidence="4">
    <location>
        <begin position="8"/>
        <end position="150"/>
    </location>
</feature>
<dbReference type="InterPro" id="IPR052421">
    <property type="entry name" value="PCW_Enzyme_Inhibitor"/>
</dbReference>
<evidence type="ECO:0000259" key="4">
    <source>
        <dbReference type="SMART" id="SM00856"/>
    </source>
</evidence>
<evidence type="ECO:0000313" key="6">
    <source>
        <dbReference type="Proteomes" id="UP001190926"/>
    </source>
</evidence>
<dbReference type="Gene3D" id="1.20.140.40">
    <property type="entry name" value="Invertase/pectin methylesterase inhibitor family protein"/>
    <property type="match status" value="1"/>
</dbReference>
<dbReference type="AlphaFoldDB" id="A0AAD4PBJ3"/>
<accession>A0AAD4PBJ3</accession>
<comment type="similarity">
    <text evidence="3">Belongs to the PMEI family.</text>
</comment>
<dbReference type="Proteomes" id="UP001190926">
    <property type="component" value="Unassembled WGS sequence"/>
</dbReference>
<name>A0AAD4PBJ3_PERFH</name>
<comment type="caution">
    <text evidence="5">The sequence shown here is derived from an EMBL/GenBank/DDBJ whole genome shotgun (WGS) entry which is preliminary data.</text>
</comment>
<dbReference type="PANTHER" id="PTHR36710">
    <property type="entry name" value="PECTINESTERASE INHIBITOR-LIKE"/>
    <property type="match status" value="1"/>
</dbReference>
<evidence type="ECO:0000256" key="2">
    <source>
        <dbReference type="ARBA" id="ARBA00023157"/>
    </source>
</evidence>
<reference evidence="5 6" key="1">
    <citation type="journal article" date="2021" name="Nat. Commun.">
        <title>Incipient diploidization of the medicinal plant Perilla within 10,000 years.</title>
        <authorList>
            <person name="Zhang Y."/>
            <person name="Shen Q."/>
            <person name="Leng L."/>
            <person name="Zhang D."/>
            <person name="Chen S."/>
            <person name="Shi Y."/>
            <person name="Ning Z."/>
            <person name="Chen S."/>
        </authorList>
    </citation>
    <scope>NUCLEOTIDE SEQUENCE [LARGE SCALE GENOMIC DNA]</scope>
    <source>
        <strain evidence="6">cv. PC099</strain>
    </source>
</reference>
<keyword evidence="6" id="KW-1185">Reference proteome</keyword>
<keyword evidence="1" id="KW-0732">Signal</keyword>
<dbReference type="PANTHER" id="PTHR36710:SF13">
    <property type="entry name" value="PUTATIVE-RELATED"/>
    <property type="match status" value="1"/>
</dbReference>
<protein>
    <recommendedName>
        <fullName evidence="4">Pectinesterase inhibitor domain-containing protein</fullName>
    </recommendedName>
</protein>
<dbReference type="SMART" id="SM00856">
    <property type="entry name" value="PMEI"/>
    <property type="match status" value="1"/>
</dbReference>
<sequence length="155" mass="16889">MVSARNVNDQNLIETTCKNTPDYNLCTAIIRADPKSAAAELQDLGLIVVAAIKKRTQQVMATIDSLTKTSPKNLLPPLKQCRKYYNAVLVGNIPVAEQTVWGNPKFAETAMADTKNEAEWCEEQFQGVAPSPLTADNKYVADAAAVARGIIRNLL</sequence>
<dbReference type="SUPFAM" id="SSF101148">
    <property type="entry name" value="Plant invertase/pectin methylesterase inhibitor"/>
    <property type="match status" value="1"/>
</dbReference>
<gene>
    <name evidence="5" type="ORF">C2S53_005013</name>
</gene>
<dbReference type="Pfam" id="PF04043">
    <property type="entry name" value="PMEI"/>
    <property type="match status" value="1"/>
</dbReference>
<dbReference type="EMBL" id="SDAM02000060">
    <property type="protein sequence ID" value="KAH6833065.1"/>
    <property type="molecule type" value="Genomic_DNA"/>
</dbReference>
<evidence type="ECO:0000256" key="3">
    <source>
        <dbReference type="ARBA" id="ARBA00038471"/>
    </source>
</evidence>
<dbReference type="GO" id="GO:0004857">
    <property type="term" value="F:enzyme inhibitor activity"/>
    <property type="evidence" value="ECO:0007669"/>
    <property type="project" value="InterPro"/>
</dbReference>
<dbReference type="InterPro" id="IPR006501">
    <property type="entry name" value="Pectinesterase_inhib_dom"/>
</dbReference>
<dbReference type="InterPro" id="IPR034087">
    <property type="entry name" value="C/VIF1"/>
</dbReference>
<evidence type="ECO:0000256" key="1">
    <source>
        <dbReference type="ARBA" id="ARBA00022729"/>
    </source>
</evidence>
<keyword evidence="2" id="KW-1015">Disulfide bond</keyword>
<proteinExistence type="inferred from homology"/>
<dbReference type="CDD" id="cd15796">
    <property type="entry name" value="CIF_like"/>
    <property type="match status" value="1"/>
</dbReference>
<dbReference type="NCBIfam" id="TIGR01614">
    <property type="entry name" value="PME_inhib"/>
    <property type="match status" value="1"/>
</dbReference>
<dbReference type="InterPro" id="IPR035513">
    <property type="entry name" value="Invertase/methylesterase_inhib"/>
</dbReference>
<organism evidence="5 6">
    <name type="scientific">Perilla frutescens var. hirtella</name>
    <name type="common">Perilla citriodora</name>
    <name type="synonym">Perilla setoyensis</name>
    <dbReference type="NCBI Taxonomy" id="608512"/>
    <lineage>
        <taxon>Eukaryota</taxon>
        <taxon>Viridiplantae</taxon>
        <taxon>Streptophyta</taxon>
        <taxon>Embryophyta</taxon>
        <taxon>Tracheophyta</taxon>
        <taxon>Spermatophyta</taxon>
        <taxon>Magnoliopsida</taxon>
        <taxon>eudicotyledons</taxon>
        <taxon>Gunneridae</taxon>
        <taxon>Pentapetalae</taxon>
        <taxon>asterids</taxon>
        <taxon>lamiids</taxon>
        <taxon>Lamiales</taxon>
        <taxon>Lamiaceae</taxon>
        <taxon>Nepetoideae</taxon>
        <taxon>Elsholtzieae</taxon>
        <taxon>Perilla</taxon>
    </lineage>
</organism>
<evidence type="ECO:0000313" key="5">
    <source>
        <dbReference type="EMBL" id="KAH6833065.1"/>
    </source>
</evidence>